<evidence type="ECO:0000313" key="9">
    <source>
        <dbReference type="Proteomes" id="UP000257039"/>
    </source>
</evidence>
<comment type="caution">
    <text evidence="8">The sequence shown here is derived from an EMBL/GenBank/DDBJ whole genome shotgun (WGS) entry which is preliminary data.</text>
</comment>
<evidence type="ECO:0000256" key="5">
    <source>
        <dbReference type="ARBA" id="ARBA00023136"/>
    </source>
</evidence>
<name>A0A4P9VG02_9GAMM</name>
<evidence type="ECO:0000256" key="6">
    <source>
        <dbReference type="SAM" id="MobiDB-lite"/>
    </source>
</evidence>
<organism evidence="8 9">
    <name type="scientific">Zooshikella ganghwensis</name>
    <dbReference type="NCBI Taxonomy" id="202772"/>
    <lineage>
        <taxon>Bacteria</taxon>
        <taxon>Pseudomonadati</taxon>
        <taxon>Pseudomonadota</taxon>
        <taxon>Gammaproteobacteria</taxon>
        <taxon>Oceanospirillales</taxon>
        <taxon>Zooshikellaceae</taxon>
        <taxon>Zooshikella</taxon>
    </lineage>
</organism>
<feature type="transmembrane region" description="Helical" evidence="7">
    <location>
        <begin position="31"/>
        <end position="49"/>
    </location>
</feature>
<reference evidence="8 9" key="1">
    <citation type="submission" date="2017-04" db="EMBL/GenBank/DDBJ databases">
        <title>Draft genome sequence of Zooshikella ganghwensis VG4 isolated from Red Sea sediments.</title>
        <authorList>
            <person name="Rehman Z."/>
            <person name="Alam I."/>
            <person name="Kamau A."/>
            <person name="Bajic V."/>
            <person name="Leiknes T."/>
        </authorList>
    </citation>
    <scope>NUCLEOTIDE SEQUENCE [LARGE SCALE GENOMIC DNA]</scope>
    <source>
        <strain evidence="8 9">VG4</strain>
    </source>
</reference>
<dbReference type="CDD" id="cd16429">
    <property type="entry name" value="VirB10"/>
    <property type="match status" value="1"/>
</dbReference>
<dbReference type="InterPro" id="IPR005498">
    <property type="entry name" value="T4SS_VirB10/TraB/TrbI"/>
</dbReference>
<evidence type="ECO:0000256" key="7">
    <source>
        <dbReference type="SAM" id="Phobius"/>
    </source>
</evidence>
<dbReference type="AlphaFoldDB" id="A0A4P9VG02"/>
<dbReference type="EMBL" id="NDXW01000010">
    <property type="protein sequence ID" value="RDH41326.1"/>
    <property type="molecule type" value="Genomic_DNA"/>
</dbReference>
<evidence type="ECO:0000256" key="1">
    <source>
        <dbReference type="ARBA" id="ARBA00004167"/>
    </source>
</evidence>
<proteinExistence type="inferred from homology"/>
<dbReference type="Proteomes" id="UP000257039">
    <property type="component" value="Unassembled WGS sequence"/>
</dbReference>
<gene>
    <name evidence="8" type="ORF">B9G39_29085</name>
</gene>
<keyword evidence="9" id="KW-1185">Reference proteome</keyword>
<dbReference type="Gene3D" id="2.40.128.260">
    <property type="entry name" value="Type IV secretion system, VirB10/TraB/TrbI"/>
    <property type="match status" value="1"/>
</dbReference>
<keyword evidence="5 7" id="KW-0472">Membrane</keyword>
<dbReference type="RefSeq" id="WP_094789953.1">
    <property type="nucleotide sequence ID" value="NZ_NDXW01000010.1"/>
</dbReference>
<feature type="region of interest" description="Disordered" evidence="6">
    <location>
        <begin position="409"/>
        <end position="429"/>
    </location>
</feature>
<sequence>MALPRGLSDMFGESQPSAAVSPSTHRSKLQMYLLMVFGGVVIISGIWVMNYQPVKQDTAPTSPYQPANHEEASTTSSARSSYEVAIERFQQGQEEFQMQQPVGLLEAQQQVYAEEAVSTQQDEALLQRYRDLENRYQLMLAEVEKLKQASPSKPDPISEVEKNFKKTERLRALSSHQKRETLVFPGQNTVQPENALPSDPSHLVQAVKAKAEQLTGQEAALMHLKTQVGQVQPSVLTANGTGGIDGLAKALAQQPQGLPPRAAAQPVVQATPQQDATVQLAGKKRLPPGTVINAVLNEYTNSDYLGSYRAIVTHDVYDIVYENVLIPKGTEIMGRSIASSGPNAVLHNRLGLPATQFILPDGSPINLKNKVTAKDRGGIAAIKGSVDYHIWEQFLGVTAYAIVSSSADSDRSSTISGSTEIRGDMEEGLREQTSPLVQKYLNIVPTKELDLGTPMKIVLDDYLYLTPWSSIFDDYLTQH</sequence>
<dbReference type="InterPro" id="IPR042217">
    <property type="entry name" value="T4SS_VirB10/TrbI"/>
</dbReference>
<dbReference type="GO" id="GO:0016020">
    <property type="term" value="C:membrane"/>
    <property type="evidence" value="ECO:0007669"/>
    <property type="project" value="UniProtKB-SubCell"/>
</dbReference>
<evidence type="ECO:0000256" key="4">
    <source>
        <dbReference type="ARBA" id="ARBA00022989"/>
    </source>
</evidence>
<keyword evidence="4 7" id="KW-1133">Transmembrane helix</keyword>
<feature type="region of interest" description="Disordered" evidence="6">
    <location>
        <begin position="1"/>
        <end position="22"/>
    </location>
</feature>
<dbReference type="Pfam" id="PF03743">
    <property type="entry name" value="TrbI"/>
    <property type="match status" value="1"/>
</dbReference>
<feature type="region of interest" description="Disordered" evidence="6">
    <location>
        <begin position="58"/>
        <end position="79"/>
    </location>
</feature>
<evidence type="ECO:0000256" key="2">
    <source>
        <dbReference type="ARBA" id="ARBA00010265"/>
    </source>
</evidence>
<accession>A0A4P9VG02</accession>
<feature type="compositionally biased region" description="Low complexity" evidence="6">
    <location>
        <begin position="409"/>
        <end position="419"/>
    </location>
</feature>
<comment type="similarity">
    <text evidence="2">Belongs to the TrbI/VirB10 family.</text>
</comment>
<evidence type="ECO:0000313" key="8">
    <source>
        <dbReference type="EMBL" id="RDH41326.1"/>
    </source>
</evidence>
<keyword evidence="3 7" id="KW-0812">Transmembrane</keyword>
<evidence type="ECO:0000256" key="3">
    <source>
        <dbReference type="ARBA" id="ARBA00022692"/>
    </source>
</evidence>
<comment type="subcellular location">
    <subcellularLocation>
        <location evidence="1">Membrane</location>
        <topology evidence="1">Single-pass membrane protein</topology>
    </subcellularLocation>
</comment>
<protein>
    <submittedName>
        <fullName evidence="8">TrbI/VirB10 family protein</fullName>
    </submittedName>
</protein>